<dbReference type="GO" id="GO:0004222">
    <property type="term" value="F:metalloendopeptidase activity"/>
    <property type="evidence" value="ECO:0007669"/>
    <property type="project" value="InterPro"/>
</dbReference>
<evidence type="ECO:0000259" key="3">
    <source>
        <dbReference type="Pfam" id="PF00675"/>
    </source>
</evidence>
<dbReference type="InterPro" id="IPR001431">
    <property type="entry name" value="Pept_M16_Zn_BS"/>
</dbReference>
<protein>
    <submittedName>
        <fullName evidence="5">Insulinase family protein</fullName>
    </submittedName>
</protein>
<gene>
    <name evidence="5" type="ORF">I8752_24825</name>
</gene>
<dbReference type="PANTHER" id="PTHR11851">
    <property type="entry name" value="METALLOPROTEASE"/>
    <property type="match status" value="1"/>
</dbReference>
<dbReference type="InterPro" id="IPR007863">
    <property type="entry name" value="Peptidase_M16_C"/>
</dbReference>
<dbReference type="InterPro" id="IPR011765">
    <property type="entry name" value="Pept_M16_N"/>
</dbReference>
<keyword evidence="6" id="KW-1185">Reference proteome</keyword>
<evidence type="ECO:0000313" key="5">
    <source>
        <dbReference type="EMBL" id="MBH8576158.1"/>
    </source>
</evidence>
<dbReference type="AlphaFoldDB" id="A0A8J7I908"/>
<feature type="domain" description="Peptidase M16 N-terminal" evidence="3">
    <location>
        <begin position="27"/>
        <end position="170"/>
    </location>
</feature>
<reference evidence="5 6" key="1">
    <citation type="journal article" date="2021" name="Int. J. Syst. Evol. Microbiol.">
        <title>Amazonocrinis nigriterrae gen. nov., sp. nov., Atlanticothrix silvestris gen. nov., sp. nov. and Dendronalium phyllosphericum gen. nov., sp. nov., nostocacean cyanobacteria from Brazilian environments.</title>
        <authorList>
            <person name="Alvarenga D.O."/>
            <person name="Andreote A.P.D."/>
            <person name="Branco L.H.Z."/>
            <person name="Delbaje E."/>
            <person name="Cruz R.B."/>
            <person name="Varani A.M."/>
            <person name="Fiore M.F."/>
        </authorList>
    </citation>
    <scope>NUCLEOTIDE SEQUENCE [LARGE SCALE GENOMIC DNA]</scope>
    <source>
        <strain evidence="5 6">CENA369</strain>
    </source>
</reference>
<evidence type="ECO:0000259" key="4">
    <source>
        <dbReference type="Pfam" id="PF05193"/>
    </source>
</evidence>
<evidence type="ECO:0000313" key="6">
    <source>
        <dbReference type="Proteomes" id="UP000662314"/>
    </source>
</evidence>
<dbReference type="GO" id="GO:0046872">
    <property type="term" value="F:metal ion binding"/>
    <property type="evidence" value="ECO:0007669"/>
    <property type="project" value="InterPro"/>
</dbReference>
<feature type="domain" description="Peptidase M16 C-terminal" evidence="4">
    <location>
        <begin position="180"/>
        <end position="356"/>
    </location>
</feature>
<comment type="caution">
    <text evidence="5">The sequence shown here is derived from an EMBL/GenBank/DDBJ whole genome shotgun (WGS) entry which is preliminary data.</text>
</comment>
<name>A0A8J7I908_9NOST</name>
<dbReference type="PROSITE" id="PS00143">
    <property type="entry name" value="INSULINASE"/>
    <property type="match status" value="1"/>
</dbReference>
<proteinExistence type="inferred from homology"/>
<sequence>MSQQQLIQTSFPASVRRLDNGLTFIHQEISTTPVVVADVWVRAGAVLEPEPWFGMAHFLEHMIFKGTTTLAPRMFDYKIENKGGVSHAATSYDYAHYSLTTAAPDLADTLPHLGELLLNAAIPEDEFIRERDVVLEEIRSCHDDPDWIGFQSLNKSIYQNHPYGRCILGTEQELMQQSPAAMRCFHRAHYQPQNITVVVVGGIAQQPAWELVNRSFADFAEPSDCPQSQEVAEPVIAGIQRQELYLPRIEQARLLMAWVVPGVKQIRTAYGLDLLSVLLAEGRTSRLVRHLREELQLVQGICSNFSLQKESSLFTITAWLEPENLDKVEYLIRTHLHDLQITGISEQEIARTRRLLCNEYAFSIETPNQVAGLYGYYNTIAQAELAVTYPQQIQSFDAQELQQLAKQYLSPQNYAVTVLKPCQ</sequence>
<organism evidence="5 6">
    <name type="scientific">Dendronalium phyllosphericum CENA369</name>
    <dbReference type="NCBI Taxonomy" id="1725256"/>
    <lineage>
        <taxon>Bacteria</taxon>
        <taxon>Bacillati</taxon>
        <taxon>Cyanobacteriota</taxon>
        <taxon>Cyanophyceae</taxon>
        <taxon>Nostocales</taxon>
        <taxon>Nostocaceae</taxon>
        <taxon>Dendronalium</taxon>
        <taxon>Dendronalium phyllosphericum</taxon>
    </lineage>
</organism>
<dbReference type="Pfam" id="PF05193">
    <property type="entry name" value="Peptidase_M16_C"/>
    <property type="match status" value="1"/>
</dbReference>
<dbReference type="Pfam" id="PF00675">
    <property type="entry name" value="Peptidase_M16"/>
    <property type="match status" value="1"/>
</dbReference>
<dbReference type="EMBL" id="JAECZA010000224">
    <property type="protein sequence ID" value="MBH8576158.1"/>
    <property type="molecule type" value="Genomic_DNA"/>
</dbReference>
<dbReference type="InterPro" id="IPR011249">
    <property type="entry name" value="Metalloenz_LuxS/M16"/>
</dbReference>
<dbReference type="GO" id="GO:0006508">
    <property type="term" value="P:proteolysis"/>
    <property type="evidence" value="ECO:0007669"/>
    <property type="project" value="InterPro"/>
</dbReference>
<dbReference type="Proteomes" id="UP000662314">
    <property type="component" value="Unassembled WGS sequence"/>
</dbReference>
<evidence type="ECO:0000256" key="2">
    <source>
        <dbReference type="RuleBase" id="RU004447"/>
    </source>
</evidence>
<evidence type="ECO:0000256" key="1">
    <source>
        <dbReference type="ARBA" id="ARBA00007261"/>
    </source>
</evidence>
<dbReference type="PANTHER" id="PTHR11851:SF49">
    <property type="entry name" value="MITOCHONDRIAL-PROCESSING PEPTIDASE SUBUNIT ALPHA"/>
    <property type="match status" value="1"/>
</dbReference>
<dbReference type="SUPFAM" id="SSF63411">
    <property type="entry name" value="LuxS/MPP-like metallohydrolase"/>
    <property type="match status" value="2"/>
</dbReference>
<dbReference type="Gene3D" id="3.30.830.10">
    <property type="entry name" value="Metalloenzyme, LuxS/M16 peptidase-like"/>
    <property type="match status" value="2"/>
</dbReference>
<comment type="similarity">
    <text evidence="1 2">Belongs to the peptidase M16 family.</text>
</comment>
<dbReference type="RefSeq" id="WP_214434898.1">
    <property type="nucleotide sequence ID" value="NZ_CAWPUQ010000151.1"/>
</dbReference>
<accession>A0A8J7I908</accession>
<dbReference type="InterPro" id="IPR050361">
    <property type="entry name" value="MPP/UQCRC_Complex"/>
</dbReference>